<dbReference type="Proteomes" id="UP000651156">
    <property type="component" value="Unassembled WGS sequence"/>
</dbReference>
<accession>A0ABR9ULM9</accession>
<comment type="caution">
    <text evidence="1">The sequence shown here is derived from an EMBL/GenBank/DDBJ whole genome shotgun (WGS) entry which is preliminary data.</text>
</comment>
<reference evidence="1 2" key="1">
    <citation type="submission" date="2020-10" db="EMBL/GenBank/DDBJ databases">
        <authorList>
            <person name="Castelo-Branco R."/>
            <person name="Eusebio N."/>
            <person name="Adriana R."/>
            <person name="Vieira A."/>
            <person name="Brugerolle De Fraissinette N."/>
            <person name="Rezende De Castro R."/>
            <person name="Schneider M.P."/>
            <person name="Vasconcelos V."/>
            <person name="Leao P.N."/>
        </authorList>
    </citation>
    <scope>NUCLEOTIDE SEQUENCE [LARGE SCALE GENOMIC DNA]</scope>
    <source>
        <strain evidence="1 2">LEGE 06123</strain>
    </source>
</reference>
<proteinExistence type="predicted"/>
<name>A0ABR9ULM9_9CHRO</name>
<evidence type="ECO:0000313" key="2">
    <source>
        <dbReference type="Proteomes" id="UP000651156"/>
    </source>
</evidence>
<dbReference type="RefSeq" id="WP_193930381.1">
    <property type="nucleotide sequence ID" value="NZ_CAWPMZ010000085.1"/>
</dbReference>
<gene>
    <name evidence="1" type="ORF">IQ230_02205</name>
</gene>
<organism evidence="1 2">
    <name type="scientific">Gloeocapsopsis crepidinum LEGE 06123</name>
    <dbReference type="NCBI Taxonomy" id="588587"/>
    <lineage>
        <taxon>Bacteria</taxon>
        <taxon>Bacillati</taxon>
        <taxon>Cyanobacteriota</taxon>
        <taxon>Cyanophyceae</taxon>
        <taxon>Oscillatoriophycideae</taxon>
        <taxon>Chroococcales</taxon>
        <taxon>Chroococcaceae</taxon>
        <taxon>Gloeocapsopsis</taxon>
    </lineage>
</organism>
<keyword evidence="2" id="KW-1185">Reference proteome</keyword>
<protein>
    <submittedName>
        <fullName evidence="1">Uncharacterized protein</fullName>
    </submittedName>
</protein>
<evidence type="ECO:0000313" key="1">
    <source>
        <dbReference type="EMBL" id="MBE9189197.1"/>
    </source>
</evidence>
<sequence length="93" mass="10595">MKIKAQIYTSSNITDVLPSGTWQYRLLLEDNYVRLVEAYSELGYCDAEDNFFCREQLIELFFGSSSQFDYSIAEAEECSGSHPIAAVDCETEK</sequence>
<dbReference type="EMBL" id="JADEWN010000004">
    <property type="protein sequence ID" value="MBE9189197.1"/>
    <property type="molecule type" value="Genomic_DNA"/>
</dbReference>